<dbReference type="Pfam" id="PF04865">
    <property type="entry name" value="Baseplate_J"/>
    <property type="match status" value="1"/>
</dbReference>
<sequence>MESYKEILERMRAKYIEESGNKPEDVSDIGIRLRVMAGEVYRLQARMDWLWKQAFPETADGAQLDLHGAQRGLVRGGREKAEGVLEFSRYVPISFDLMIPKGTVCASSGEEAVEYETTEEAVLAAGSVTVSVPARAVTAGSAGNAAAGYINTLVSEVTGINYVTNTKAFSGGTDPEGDEDYRARILAGIGRLEGFGSAGYYEGIALEQAGVRSAQAGISADSSGVTVYVWGDGAAVPEEAIGELQERLDSSRPLGVAVTVQQAATKKVVVGAQLQMREGADFAAASAALPNVIKAWLNQRSVGESVYMAKIQRLIMDTDPGVARVGFISSCKDHEGALGVVPIAGIVSLKEVV</sequence>
<evidence type="ECO:0000313" key="2">
    <source>
        <dbReference type="EMBL" id="ASB39919.1"/>
    </source>
</evidence>
<dbReference type="AlphaFoldDB" id="A0A1Z2XN97"/>
<evidence type="ECO:0000313" key="4">
    <source>
        <dbReference type="Proteomes" id="UP000196710"/>
    </source>
</evidence>
<reference evidence="3 5" key="3">
    <citation type="submission" date="2020-11" db="EMBL/GenBank/DDBJ databases">
        <title>Closed and high quality bacterial genomes of the OMM12 community.</title>
        <authorList>
            <person name="Marbouty M."/>
            <person name="Lamy-Besnier Q."/>
            <person name="Debarbieux L."/>
            <person name="Koszul R."/>
        </authorList>
    </citation>
    <scope>NUCLEOTIDE SEQUENCE [LARGE SCALE GENOMIC DNA]</scope>
    <source>
        <strain evidence="3 5">KB18</strain>
    </source>
</reference>
<accession>A0A1Z2XN97</accession>
<dbReference type="KEGG" id="amur:ADH66_04195"/>
<dbReference type="RefSeq" id="WP_088364371.1">
    <property type="nucleotide sequence ID" value="NZ_CP021422.1"/>
</dbReference>
<evidence type="ECO:0000313" key="5">
    <source>
        <dbReference type="Proteomes" id="UP000596035"/>
    </source>
</evidence>
<dbReference type="EMBL" id="CP065321">
    <property type="protein sequence ID" value="QQR29208.1"/>
    <property type="molecule type" value="Genomic_DNA"/>
</dbReference>
<name>A0A1Z2XN97_9FIRM</name>
<dbReference type="PANTHER" id="PTHR37829:SF3">
    <property type="entry name" value="PROTEIN JAYE-RELATED"/>
    <property type="match status" value="1"/>
</dbReference>
<dbReference type="PANTHER" id="PTHR37829">
    <property type="entry name" value="PHAGE-LIKE ELEMENT PBSX PROTEIN XKDT"/>
    <property type="match status" value="1"/>
</dbReference>
<gene>
    <name evidence="2" type="ORF">ADH66_04195</name>
    <name evidence="3" type="ORF">I5Q82_14260</name>
</gene>
<proteinExistence type="predicted"/>
<feature type="domain" description="Baseplate protein J-like barrel" evidence="1">
    <location>
        <begin position="98"/>
        <end position="172"/>
    </location>
</feature>
<keyword evidence="4" id="KW-1185">Reference proteome</keyword>
<dbReference type="EMBL" id="CP021422">
    <property type="protein sequence ID" value="ASB39919.1"/>
    <property type="molecule type" value="Genomic_DNA"/>
</dbReference>
<dbReference type="Proteomes" id="UP000596035">
    <property type="component" value="Chromosome"/>
</dbReference>
<reference evidence="2" key="1">
    <citation type="journal article" date="2017" name="Genome Announc.">
        <title>High-Quality Whole-Genome Sequences of the Oligo-Mouse-Microbiota Bacterial Community.</title>
        <authorList>
            <person name="Garzetti D."/>
            <person name="Brugiroux S."/>
            <person name="Bunk B."/>
            <person name="Pukall R."/>
            <person name="McCoy K.D."/>
            <person name="Macpherson A.J."/>
            <person name="Stecher B."/>
        </authorList>
    </citation>
    <scope>NUCLEOTIDE SEQUENCE</scope>
    <source>
        <strain evidence="2">KB18</strain>
    </source>
</reference>
<dbReference type="InterPro" id="IPR006949">
    <property type="entry name" value="Barrel_Baseplate_J-like"/>
</dbReference>
<evidence type="ECO:0000313" key="3">
    <source>
        <dbReference type="EMBL" id="QQR29208.1"/>
    </source>
</evidence>
<reference evidence="4" key="2">
    <citation type="submission" date="2017-05" db="EMBL/GenBank/DDBJ databases">
        <title>Improved OligoMM genomes.</title>
        <authorList>
            <person name="Garzetti D."/>
        </authorList>
    </citation>
    <scope>NUCLEOTIDE SEQUENCE [LARGE SCALE GENOMIC DNA]</scope>
    <source>
        <strain evidence="4">KB18</strain>
    </source>
</reference>
<protein>
    <submittedName>
        <fullName evidence="3">Baseplate J/gp47 family protein</fullName>
    </submittedName>
</protein>
<dbReference type="Proteomes" id="UP000196710">
    <property type="component" value="Chromosome"/>
</dbReference>
<organism evidence="3 5">
    <name type="scientific">Acutalibacter muris</name>
    <dbReference type="NCBI Taxonomy" id="1796620"/>
    <lineage>
        <taxon>Bacteria</taxon>
        <taxon>Bacillati</taxon>
        <taxon>Bacillota</taxon>
        <taxon>Clostridia</taxon>
        <taxon>Eubacteriales</taxon>
        <taxon>Acutalibacteraceae</taxon>
        <taxon>Acutalibacter</taxon>
    </lineage>
</organism>
<evidence type="ECO:0000259" key="1">
    <source>
        <dbReference type="Pfam" id="PF04865"/>
    </source>
</evidence>
<dbReference type="InterPro" id="IPR052399">
    <property type="entry name" value="Phage_Baseplate_Assmbl_Protein"/>
</dbReference>